<reference evidence="1" key="1">
    <citation type="submission" date="2024-07" db="EMBL/GenBank/DDBJ databases">
        <title>Metagenome and Metagenome-Assembled Genomes of Archaea from a hot spring from the geothermal field of Los Azufres, Mexico.</title>
        <authorList>
            <person name="Marin-Paredes R."/>
            <person name="Martinez-Romero E."/>
            <person name="Servin-Garciduenas L.E."/>
        </authorList>
    </citation>
    <scope>NUCLEOTIDE SEQUENCE</scope>
</reference>
<gene>
    <name evidence="1" type="ORF">TU35_000610</name>
</gene>
<dbReference type="Proteomes" id="UP000033636">
    <property type="component" value="Unassembled WGS sequence"/>
</dbReference>
<comment type="caution">
    <text evidence="1">The sequence shown here is derived from an EMBL/GenBank/DDBJ whole genome shotgun (WGS) entry which is preliminary data.</text>
</comment>
<evidence type="ECO:0000313" key="1">
    <source>
        <dbReference type="EMBL" id="MFB6489745.1"/>
    </source>
</evidence>
<accession>A0ACC6UZF9</accession>
<proteinExistence type="predicted"/>
<dbReference type="EMBL" id="JZWT02000001">
    <property type="protein sequence ID" value="MFB6489745.1"/>
    <property type="molecule type" value="Genomic_DNA"/>
</dbReference>
<sequence>MPSSFSIGFLSGAWTSRSLYSPRPLYDVLYIPLGASGYSIKRFFFAVLAGKAVLASIMALSSEAEGLSKRSPAPRNWA</sequence>
<evidence type="ECO:0000313" key="2">
    <source>
        <dbReference type="Proteomes" id="UP000033636"/>
    </source>
</evidence>
<organism evidence="1 2">
    <name type="scientific">Thermoproteus sp. AZ2</name>
    <dbReference type="NCBI Taxonomy" id="1609232"/>
    <lineage>
        <taxon>Archaea</taxon>
        <taxon>Thermoproteota</taxon>
        <taxon>Thermoprotei</taxon>
        <taxon>Thermoproteales</taxon>
        <taxon>Thermoproteaceae</taxon>
        <taxon>Thermoproteus</taxon>
    </lineage>
</organism>
<protein>
    <submittedName>
        <fullName evidence="1">Uncharacterized protein</fullName>
    </submittedName>
</protein>
<name>A0ACC6UZF9_9CREN</name>